<accession>A0A9P7A3D4</accession>
<evidence type="ECO:0000313" key="3">
    <source>
        <dbReference type="Proteomes" id="UP000714275"/>
    </source>
</evidence>
<dbReference type="OrthoDB" id="2679618at2759"/>
<feature type="chain" id="PRO_5040384991" evidence="1">
    <location>
        <begin position="20"/>
        <end position="113"/>
    </location>
</feature>
<keyword evidence="3" id="KW-1185">Reference proteome</keyword>
<proteinExistence type="predicted"/>
<name>A0A9P7A3D4_9AGAM</name>
<comment type="caution">
    <text evidence="2">The sequence shown here is derived from an EMBL/GenBank/DDBJ whole genome shotgun (WGS) entry which is preliminary data.</text>
</comment>
<organism evidence="2 3">
    <name type="scientific">Suillus placidus</name>
    <dbReference type="NCBI Taxonomy" id="48579"/>
    <lineage>
        <taxon>Eukaryota</taxon>
        <taxon>Fungi</taxon>
        <taxon>Dikarya</taxon>
        <taxon>Basidiomycota</taxon>
        <taxon>Agaricomycotina</taxon>
        <taxon>Agaricomycetes</taxon>
        <taxon>Agaricomycetidae</taxon>
        <taxon>Boletales</taxon>
        <taxon>Suillineae</taxon>
        <taxon>Suillaceae</taxon>
        <taxon>Suillus</taxon>
    </lineage>
</organism>
<gene>
    <name evidence="2" type="ORF">EV702DRAFT_1079522</name>
</gene>
<evidence type="ECO:0000313" key="2">
    <source>
        <dbReference type="EMBL" id="KAG1780671.1"/>
    </source>
</evidence>
<protein>
    <submittedName>
        <fullName evidence="2">Uncharacterized protein</fullName>
    </submittedName>
</protein>
<feature type="signal peptide" evidence="1">
    <location>
        <begin position="1"/>
        <end position="19"/>
    </location>
</feature>
<dbReference type="AlphaFoldDB" id="A0A9P7A3D4"/>
<sequence>MQLSVLFSALVSFVILAAASPAPGAISKRSSKRENLDINFQRDLLEESKKREELETDIMSYIGYAGEGPGGPPEAKTRELQSGLDDYDQLDKKRELLVATLSSTSWLASGTSA</sequence>
<reference evidence="2" key="1">
    <citation type="journal article" date="2020" name="New Phytol.">
        <title>Comparative genomics reveals dynamic genome evolution in host specialist ectomycorrhizal fungi.</title>
        <authorList>
            <person name="Lofgren L.A."/>
            <person name="Nguyen N.H."/>
            <person name="Vilgalys R."/>
            <person name="Ruytinx J."/>
            <person name="Liao H.L."/>
            <person name="Branco S."/>
            <person name="Kuo A."/>
            <person name="LaButti K."/>
            <person name="Lipzen A."/>
            <person name="Andreopoulos W."/>
            <person name="Pangilinan J."/>
            <person name="Riley R."/>
            <person name="Hundley H."/>
            <person name="Na H."/>
            <person name="Barry K."/>
            <person name="Grigoriev I.V."/>
            <person name="Stajich J.E."/>
            <person name="Kennedy P.G."/>
        </authorList>
    </citation>
    <scope>NUCLEOTIDE SEQUENCE</scope>
    <source>
        <strain evidence="2">DOB743</strain>
    </source>
</reference>
<keyword evidence="1" id="KW-0732">Signal</keyword>
<dbReference type="EMBL" id="JABBWD010000008">
    <property type="protein sequence ID" value="KAG1780671.1"/>
    <property type="molecule type" value="Genomic_DNA"/>
</dbReference>
<dbReference type="Proteomes" id="UP000714275">
    <property type="component" value="Unassembled WGS sequence"/>
</dbReference>
<evidence type="ECO:0000256" key="1">
    <source>
        <dbReference type="SAM" id="SignalP"/>
    </source>
</evidence>